<comment type="caution">
    <text evidence="3">The sequence shown here is derived from an EMBL/GenBank/DDBJ whole genome shotgun (WGS) entry which is preliminary data.</text>
</comment>
<keyword evidence="4" id="KW-1185">Reference proteome</keyword>
<gene>
    <name evidence="3" type="ORF">E6W39_21040</name>
</gene>
<dbReference type="PROSITE" id="PS50206">
    <property type="entry name" value="RHODANESE_3"/>
    <property type="match status" value="1"/>
</dbReference>
<dbReference type="InterPro" id="IPR036873">
    <property type="entry name" value="Rhodanese-like_dom_sf"/>
</dbReference>
<sequence>MSTPVQWFDPELALLEERVAATELAWLTLDVDVATLRVEIDNFALIHHERLGPLYARLDELEALVAEARAARTGDPEDVRRAAEARQVVAELPDLDALFADIREAEAARSEPRPPSEPQVSQPPRRVRPDKEAQRLYRELARAAHPDLTTEPAEQQRRSEFIARANEAYGRGDTAGLRALAEEWSTAPEAAPHPQAPERGQWLRQRLEWLSARIGELAAEQVRLESSPMGSLLALAPGEPEQLLTELADQLLATAAERQRELEQLLGAASPAGGHARHNGPSSRLRPEDPQAAHQPPSPQETSSMFQQIPTVLVETVPAGAALIDVREQDEWDAGHAEGALHLPMSQFTARLDELPDGPLYVVCRVGGRSAQVVQYLVAQGREAFNVDGGMFAWEQAGRPLVSGSGDQAYVL</sequence>
<feature type="region of interest" description="Disordered" evidence="1">
    <location>
        <begin position="267"/>
        <end position="305"/>
    </location>
</feature>
<feature type="domain" description="Rhodanese" evidence="2">
    <location>
        <begin position="317"/>
        <end position="403"/>
    </location>
</feature>
<dbReference type="Proteomes" id="UP000319103">
    <property type="component" value="Unassembled WGS sequence"/>
</dbReference>
<feature type="region of interest" description="Disordered" evidence="1">
    <location>
        <begin position="106"/>
        <end position="132"/>
    </location>
</feature>
<dbReference type="CDD" id="cd00158">
    <property type="entry name" value="RHOD"/>
    <property type="match status" value="1"/>
</dbReference>
<accession>A0A540W5H8</accession>
<dbReference type="PANTHER" id="PTHR43031">
    <property type="entry name" value="FAD-DEPENDENT OXIDOREDUCTASE"/>
    <property type="match status" value="1"/>
</dbReference>
<reference evidence="3 4" key="1">
    <citation type="submission" date="2019-06" db="EMBL/GenBank/DDBJ databases">
        <title>Description of Kitasatospora acidophila sp. nov. isolated from pine grove soil, and reclassification of Streptomyces novaecaesareae to Kitasatospora novaeceasareae comb. nov.</title>
        <authorList>
            <person name="Kim M.J."/>
        </authorList>
    </citation>
    <scope>NUCLEOTIDE SEQUENCE [LARGE SCALE GENOMIC DNA]</scope>
    <source>
        <strain evidence="3 4">MMS16-CNU292</strain>
    </source>
</reference>
<evidence type="ECO:0000313" key="3">
    <source>
        <dbReference type="EMBL" id="TQF04260.1"/>
    </source>
</evidence>
<evidence type="ECO:0000313" key="4">
    <source>
        <dbReference type="Proteomes" id="UP000319103"/>
    </source>
</evidence>
<dbReference type="InterPro" id="IPR001763">
    <property type="entry name" value="Rhodanese-like_dom"/>
</dbReference>
<dbReference type="SUPFAM" id="SSF52821">
    <property type="entry name" value="Rhodanese/Cell cycle control phosphatase"/>
    <property type="match status" value="1"/>
</dbReference>
<protein>
    <recommendedName>
        <fullName evidence="2">Rhodanese domain-containing protein</fullName>
    </recommendedName>
</protein>
<dbReference type="PANTHER" id="PTHR43031:SF1">
    <property type="entry name" value="PYRIDINE NUCLEOTIDE-DISULPHIDE OXIDOREDUCTASE"/>
    <property type="match status" value="1"/>
</dbReference>
<organism evidence="3 4">
    <name type="scientific">Kitasatospora acidiphila</name>
    <dbReference type="NCBI Taxonomy" id="2567942"/>
    <lineage>
        <taxon>Bacteria</taxon>
        <taxon>Bacillati</taxon>
        <taxon>Actinomycetota</taxon>
        <taxon>Actinomycetes</taxon>
        <taxon>Kitasatosporales</taxon>
        <taxon>Streptomycetaceae</taxon>
        <taxon>Kitasatospora</taxon>
    </lineage>
</organism>
<dbReference type="SMART" id="SM00450">
    <property type="entry name" value="RHOD"/>
    <property type="match status" value="1"/>
</dbReference>
<dbReference type="InterPro" id="IPR050229">
    <property type="entry name" value="GlpE_sulfurtransferase"/>
</dbReference>
<evidence type="ECO:0000256" key="1">
    <source>
        <dbReference type="SAM" id="MobiDB-lite"/>
    </source>
</evidence>
<dbReference type="AlphaFoldDB" id="A0A540W5H8"/>
<dbReference type="Gene3D" id="3.40.250.10">
    <property type="entry name" value="Rhodanese-like domain"/>
    <property type="match status" value="1"/>
</dbReference>
<dbReference type="Pfam" id="PF00581">
    <property type="entry name" value="Rhodanese"/>
    <property type="match status" value="1"/>
</dbReference>
<dbReference type="OrthoDB" id="9800872at2"/>
<name>A0A540W5H8_9ACTN</name>
<proteinExistence type="predicted"/>
<dbReference type="EMBL" id="VIGB01000003">
    <property type="protein sequence ID" value="TQF04260.1"/>
    <property type="molecule type" value="Genomic_DNA"/>
</dbReference>
<evidence type="ECO:0000259" key="2">
    <source>
        <dbReference type="PROSITE" id="PS50206"/>
    </source>
</evidence>
<dbReference type="RefSeq" id="WP_141634846.1">
    <property type="nucleotide sequence ID" value="NZ_VIGB01000003.1"/>
</dbReference>